<dbReference type="InterPro" id="IPR010093">
    <property type="entry name" value="SinI_DNA-bd"/>
</dbReference>
<feature type="domain" description="Helix-turn-helix" evidence="1">
    <location>
        <begin position="11"/>
        <end position="59"/>
    </location>
</feature>
<dbReference type="GO" id="GO:0003677">
    <property type="term" value="F:DNA binding"/>
    <property type="evidence" value="ECO:0007669"/>
    <property type="project" value="InterPro"/>
</dbReference>
<gene>
    <name evidence="2" type="ORF">DRJ00_07300</name>
</gene>
<dbReference type="InterPro" id="IPR009061">
    <property type="entry name" value="DNA-bd_dom_put_sf"/>
</dbReference>
<evidence type="ECO:0000313" key="3">
    <source>
        <dbReference type="Proteomes" id="UP000279422"/>
    </source>
</evidence>
<name>A0A497E273_UNCAE</name>
<protein>
    <recommendedName>
        <fullName evidence="1">Helix-turn-helix domain-containing protein</fullName>
    </recommendedName>
</protein>
<comment type="caution">
    <text evidence="2">The sequence shown here is derived from an EMBL/GenBank/DDBJ whole genome shotgun (WGS) entry which is preliminary data.</text>
</comment>
<sequence length="192" mass="22078">MKRENTADKVFTVREASRYLLISPSTIYRYIKKGTVPSFKERGRWKLKKSDLARWRKEREKKPAVKWRPLGFSDLQTGGRVVPIKSLRLMDSIGCWHRYRVSTVQGILNQKATKVPAWARLAKDKEGKIGVLVTGAHFGLLKIGRSRQSQPYFLTSFDALSKRAQKALLNQIDYELLEEGGTILAKERKETN</sequence>
<dbReference type="Pfam" id="PF12728">
    <property type="entry name" value="HTH_17"/>
    <property type="match status" value="1"/>
</dbReference>
<accession>A0A497E273</accession>
<reference evidence="2 3" key="1">
    <citation type="submission" date="2018-06" db="EMBL/GenBank/DDBJ databases">
        <title>Extensive metabolic versatility and redundancy in microbially diverse, dynamic hydrothermal sediments.</title>
        <authorList>
            <person name="Dombrowski N."/>
            <person name="Teske A."/>
            <person name="Baker B.J."/>
        </authorList>
    </citation>
    <scope>NUCLEOTIDE SEQUENCE [LARGE SCALE GENOMIC DNA]</scope>
    <source>
        <strain evidence="2">B47_G16</strain>
    </source>
</reference>
<dbReference type="NCBIfam" id="TIGR01764">
    <property type="entry name" value="excise"/>
    <property type="match status" value="1"/>
</dbReference>
<proteinExistence type="predicted"/>
<dbReference type="EMBL" id="QMPZ01000132">
    <property type="protein sequence ID" value="RLE07900.1"/>
    <property type="molecule type" value="Genomic_DNA"/>
</dbReference>
<dbReference type="SUPFAM" id="SSF46955">
    <property type="entry name" value="Putative DNA-binding domain"/>
    <property type="match status" value="1"/>
</dbReference>
<dbReference type="AlphaFoldDB" id="A0A497E273"/>
<dbReference type="Proteomes" id="UP000279422">
    <property type="component" value="Unassembled WGS sequence"/>
</dbReference>
<dbReference type="InterPro" id="IPR041657">
    <property type="entry name" value="HTH_17"/>
</dbReference>
<evidence type="ECO:0000259" key="1">
    <source>
        <dbReference type="Pfam" id="PF12728"/>
    </source>
</evidence>
<organism evidence="2 3">
    <name type="scientific">Aerophobetes bacterium</name>
    <dbReference type="NCBI Taxonomy" id="2030807"/>
    <lineage>
        <taxon>Bacteria</taxon>
        <taxon>Candidatus Aerophobota</taxon>
    </lineage>
</organism>
<evidence type="ECO:0000313" key="2">
    <source>
        <dbReference type="EMBL" id="RLE07900.1"/>
    </source>
</evidence>